<feature type="transmembrane region" description="Helical" evidence="1">
    <location>
        <begin position="36"/>
        <end position="56"/>
    </location>
</feature>
<evidence type="ECO:0000313" key="2">
    <source>
        <dbReference type="EMBL" id="WLQ56054.1"/>
    </source>
</evidence>
<accession>A0ABY9INY4</accession>
<keyword evidence="1" id="KW-0812">Transmembrane</keyword>
<feature type="transmembrane region" description="Helical" evidence="1">
    <location>
        <begin position="136"/>
        <end position="155"/>
    </location>
</feature>
<protein>
    <submittedName>
        <fullName evidence="2">Uncharacterized protein</fullName>
    </submittedName>
</protein>
<keyword evidence="1" id="KW-1133">Transmembrane helix</keyword>
<dbReference type="EMBL" id="CP120988">
    <property type="protein sequence ID" value="WLQ56054.1"/>
    <property type="molecule type" value="Genomic_DNA"/>
</dbReference>
<keyword evidence="3" id="KW-1185">Reference proteome</keyword>
<evidence type="ECO:0000313" key="3">
    <source>
        <dbReference type="Proteomes" id="UP001235744"/>
    </source>
</evidence>
<gene>
    <name evidence="2" type="ORF">P8A19_11615</name>
</gene>
<dbReference type="Proteomes" id="UP001235744">
    <property type="component" value="Chromosome"/>
</dbReference>
<evidence type="ECO:0000256" key="1">
    <source>
        <dbReference type="SAM" id="Phobius"/>
    </source>
</evidence>
<feature type="transmembrane region" description="Helical" evidence="1">
    <location>
        <begin position="12"/>
        <end position="30"/>
    </location>
</feature>
<dbReference type="RefSeq" id="WP_306071824.1">
    <property type="nucleotide sequence ID" value="NZ_CP120988.1"/>
</dbReference>
<organism evidence="2 3">
    <name type="scientific">Streptomyces poriferorum</name>
    <dbReference type="NCBI Taxonomy" id="2798799"/>
    <lineage>
        <taxon>Bacteria</taxon>
        <taxon>Bacillati</taxon>
        <taxon>Actinomycetota</taxon>
        <taxon>Actinomycetes</taxon>
        <taxon>Kitasatosporales</taxon>
        <taxon>Streptomycetaceae</taxon>
        <taxon>Streptomyces</taxon>
    </lineage>
</organism>
<name>A0ABY9INY4_9ACTN</name>
<proteinExistence type="predicted"/>
<keyword evidence="1" id="KW-0472">Membrane</keyword>
<feature type="transmembrane region" description="Helical" evidence="1">
    <location>
        <begin position="111"/>
        <end position="130"/>
    </location>
</feature>
<sequence length="175" mass="19528">MQTVKHWFSDSLIAQGLVVLVLGLGVGALVRRDEDPGVWMVQGLFYTVVVVGFLAVQRRRTSRATGAGPHAIAGLNRKIRHREVPRDPEERALMLRLVDDQLGKIERGGRWLPYWLGFMGLVAAGLLVLGAVNGSVVFPLVFAVGAVAFCLWILWMRRRALELLHHMRSALRERG</sequence>
<reference evidence="2 3" key="1">
    <citation type="submission" date="2023-03" db="EMBL/GenBank/DDBJ databases">
        <title>Isolation and description of six Streptomyces strains from soil environments, able to metabolize different microbial glucans.</title>
        <authorList>
            <person name="Widen T."/>
            <person name="Larsbrink J."/>
        </authorList>
    </citation>
    <scope>NUCLEOTIDE SEQUENCE [LARGE SCALE GENOMIC DNA]</scope>
    <source>
        <strain evidence="2 3">Alt2</strain>
    </source>
</reference>